<feature type="transmembrane region" description="Helical" evidence="9">
    <location>
        <begin position="98"/>
        <end position="121"/>
    </location>
</feature>
<evidence type="ECO:0000256" key="5">
    <source>
        <dbReference type="ARBA" id="ARBA00022519"/>
    </source>
</evidence>
<evidence type="ECO:0000256" key="3">
    <source>
        <dbReference type="ARBA" id="ARBA00022448"/>
    </source>
</evidence>
<dbReference type="InterPro" id="IPR043429">
    <property type="entry name" value="ArtM/GltK/GlnP/TcyL/YhdX-like"/>
</dbReference>
<dbReference type="OrthoDB" id="9808674at2"/>
<evidence type="ECO:0000256" key="2">
    <source>
        <dbReference type="ARBA" id="ARBA00010072"/>
    </source>
</evidence>
<keyword evidence="8 9" id="KW-0472">Membrane</keyword>
<comment type="subcellular location">
    <subcellularLocation>
        <location evidence="1">Cell inner membrane</location>
        <topology evidence="1">Multi-pass membrane protein</topology>
    </subcellularLocation>
    <subcellularLocation>
        <location evidence="9">Cell membrane</location>
        <topology evidence="9">Multi-pass membrane protein</topology>
    </subcellularLocation>
</comment>
<dbReference type="InterPro" id="IPR035906">
    <property type="entry name" value="MetI-like_sf"/>
</dbReference>
<feature type="transmembrane region" description="Helical" evidence="9">
    <location>
        <begin position="31"/>
        <end position="48"/>
    </location>
</feature>
<dbReference type="NCBIfam" id="TIGR01726">
    <property type="entry name" value="HEQRo_perm_3TM"/>
    <property type="match status" value="1"/>
</dbReference>
<keyword evidence="5" id="KW-0997">Cell inner membrane</keyword>
<dbReference type="GO" id="GO:0022857">
    <property type="term" value="F:transmembrane transporter activity"/>
    <property type="evidence" value="ECO:0007669"/>
    <property type="project" value="InterPro"/>
</dbReference>
<evidence type="ECO:0000259" key="10">
    <source>
        <dbReference type="PROSITE" id="PS50928"/>
    </source>
</evidence>
<dbReference type="Gene3D" id="1.10.3720.10">
    <property type="entry name" value="MetI-like"/>
    <property type="match status" value="1"/>
</dbReference>
<evidence type="ECO:0000256" key="1">
    <source>
        <dbReference type="ARBA" id="ARBA00004429"/>
    </source>
</evidence>
<dbReference type="InterPro" id="IPR010065">
    <property type="entry name" value="AA_ABC_transptr_permease_3TM"/>
</dbReference>
<dbReference type="Pfam" id="PF00528">
    <property type="entry name" value="BPD_transp_1"/>
    <property type="match status" value="1"/>
</dbReference>
<evidence type="ECO:0000256" key="6">
    <source>
        <dbReference type="ARBA" id="ARBA00022692"/>
    </source>
</evidence>
<evidence type="ECO:0000256" key="7">
    <source>
        <dbReference type="ARBA" id="ARBA00022989"/>
    </source>
</evidence>
<feature type="transmembrane region" description="Helical" evidence="9">
    <location>
        <begin position="247"/>
        <end position="268"/>
    </location>
</feature>
<evidence type="ECO:0000256" key="8">
    <source>
        <dbReference type="ARBA" id="ARBA00023136"/>
    </source>
</evidence>
<dbReference type="PANTHER" id="PTHR30614">
    <property type="entry name" value="MEMBRANE COMPONENT OF AMINO ACID ABC TRANSPORTER"/>
    <property type="match status" value="1"/>
</dbReference>
<proteinExistence type="inferred from homology"/>
<evidence type="ECO:0000256" key="4">
    <source>
        <dbReference type="ARBA" id="ARBA00022475"/>
    </source>
</evidence>
<comment type="similarity">
    <text evidence="2">Belongs to the binding-protein-dependent transport system permease family. HisMQ subfamily.</text>
</comment>
<dbReference type="EMBL" id="FOZW01000008">
    <property type="protein sequence ID" value="SFT02117.1"/>
    <property type="molecule type" value="Genomic_DNA"/>
</dbReference>
<dbReference type="Proteomes" id="UP000199392">
    <property type="component" value="Unassembled WGS sequence"/>
</dbReference>
<keyword evidence="4" id="KW-1003">Cell membrane</keyword>
<dbReference type="InterPro" id="IPR000515">
    <property type="entry name" value="MetI-like"/>
</dbReference>
<dbReference type="AlphaFoldDB" id="A0A1I6ULG2"/>
<dbReference type="CDD" id="cd06261">
    <property type="entry name" value="TM_PBP2"/>
    <property type="match status" value="1"/>
</dbReference>
<dbReference type="PROSITE" id="PS50928">
    <property type="entry name" value="ABC_TM1"/>
    <property type="match status" value="1"/>
</dbReference>
<dbReference type="GO" id="GO:0043190">
    <property type="term" value="C:ATP-binding cassette (ABC) transporter complex"/>
    <property type="evidence" value="ECO:0007669"/>
    <property type="project" value="InterPro"/>
</dbReference>
<organism evidence="11 12">
    <name type="scientific">Alloyangia pacifica</name>
    <dbReference type="NCBI Taxonomy" id="311180"/>
    <lineage>
        <taxon>Bacteria</taxon>
        <taxon>Pseudomonadati</taxon>
        <taxon>Pseudomonadota</taxon>
        <taxon>Alphaproteobacteria</taxon>
        <taxon>Rhodobacterales</taxon>
        <taxon>Roseobacteraceae</taxon>
        <taxon>Alloyangia</taxon>
    </lineage>
</organism>
<keyword evidence="7 9" id="KW-1133">Transmembrane helix</keyword>
<dbReference type="RefSeq" id="WP_092427186.1">
    <property type="nucleotide sequence ID" value="NZ_FNCL01000009.1"/>
</dbReference>
<evidence type="ECO:0000313" key="12">
    <source>
        <dbReference type="Proteomes" id="UP000199392"/>
    </source>
</evidence>
<reference evidence="12" key="1">
    <citation type="submission" date="2016-10" db="EMBL/GenBank/DDBJ databases">
        <authorList>
            <person name="Varghese N."/>
            <person name="Submissions S."/>
        </authorList>
    </citation>
    <scope>NUCLEOTIDE SEQUENCE [LARGE SCALE GENOMIC DNA]</scope>
    <source>
        <strain evidence="12">DSM 26894</strain>
    </source>
</reference>
<keyword evidence="6 9" id="KW-0812">Transmembrane</keyword>
<protein>
    <submittedName>
        <fullName evidence="11">Amino acid ABC transporter membrane protein 2, PAAT family (TC 3.A.1.3.-)</fullName>
    </submittedName>
</protein>
<feature type="domain" description="ABC transmembrane type-1" evidence="10">
    <location>
        <begin position="64"/>
        <end position="265"/>
    </location>
</feature>
<sequence>MPDIDIATPIRPAPALPLRARLAPLLMPHRLVMAGLALTALAAIVTQMDWSWLPGYLPKIGHGLLVTLALLVSSVAAGFALALPLGAVQVTGPAPLRWLANGFCTVIRGTPLLLQLWLIYYGLGALFAQFPEIRASWLWPYLRQAWPYGFLTLTLSFAAYQGEVMRGAFAGVPRGELEAARAFGMPRLMVFRRVWFPRAVHRALPTLAGEIILQLKATPLVATITVTDLYAVITRVRQATYLTYEPLLLLIAIYLCLSGTLTLALRWLEGRVPSGR</sequence>
<feature type="transmembrane region" description="Helical" evidence="9">
    <location>
        <begin position="60"/>
        <end position="86"/>
    </location>
</feature>
<accession>A0A1I6ULG2</accession>
<name>A0A1I6ULG2_9RHOB</name>
<evidence type="ECO:0000313" key="11">
    <source>
        <dbReference type="EMBL" id="SFT02117.1"/>
    </source>
</evidence>
<dbReference type="GO" id="GO:0006865">
    <property type="term" value="P:amino acid transport"/>
    <property type="evidence" value="ECO:0007669"/>
    <property type="project" value="TreeGrafter"/>
</dbReference>
<dbReference type="STRING" id="311180.SAMN04488050_108133"/>
<keyword evidence="3 9" id="KW-0813">Transport</keyword>
<gene>
    <name evidence="11" type="ORF">SAMN04488050_108133</name>
</gene>
<keyword evidence="12" id="KW-1185">Reference proteome</keyword>
<dbReference type="PANTHER" id="PTHR30614:SF10">
    <property type="entry name" value="ARGININE ABC TRANSPORTER PERMEASE PROTEIN ARTM"/>
    <property type="match status" value="1"/>
</dbReference>
<evidence type="ECO:0000256" key="9">
    <source>
        <dbReference type="RuleBase" id="RU363032"/>
    </source>
</evidence>
<dbReference type="SUPFAM" id="SSF161098">
    <property type="entry name" value="MetI-like"/>
    <property type="match status" value="1"/>
</dbReference>